<dbReference type="Proteomes" id="UP000467700">
    <property type="component" value="Unassembled WGS sequence"/>
</dbReference>
<feature type="signal peptide" evidence="2">
    <location>
        <begin position="1"/>
        <end position="20"/>
    </location>
</feature>
<organism evidence="3 4">
    <name type="scientific">Cyclocybe aegerita</name>
    <name type="common">Black poplar mushroom</name>
    <name type="synonym">Agrocybe aegerita</name>
    <dbReference type="NCBI Taxonomy" id="1973307"/>
    <lineage>
        <taxon>Eukaryota</taxon>
        <taxon>Fungi</taxon>
        <taxon>Dikarya</taxon>
        <taxon>Basidiomycota</taxon>
        <taxon>Agaricomycotina</taxon>
        <taxon>Agaricomycetes</taxon>
        <taxon>Agaricomycetidae</taxon>
        <taxon>Agaricales</taxon>
        <taxon>Agaricineae</taxon>
        <taxon>Bolbitiaceae</taxon>
        <taxon>Cyclocybe</taxon>
    </lineage>
</organism>
<dbReference type="AlphaFoldDB" id="A0A8S0X5Z8"/>
<sequence length="174" mass="20071">MVRIAAYVFALALVVLPALAQQKRELSDDQRLSRREVALENYLLVERSLEDFVGRELNKIGGILAHLERRAMIPDATTEELASREVEELEEREPEPEPFFLLKGIKAAFKGIKSIFSKKKKSAAKGAANASNQNQNQQQQQHHRRSFDEPEDMFERDIDDLLEERFFDDIEDLD</sequence>
<dbReference type="OrthoDB" id="10485977at2759"/>
<dbReference type="EMBL" id="CACVBS010000067">
    <property type="protein sequence ID" value="CAA7268272.1"/>
    <property type="molecule type" value="Genomic_DNA"/>
</dbReference>
<keyword evidence="2" id="KW-0732">Signal</keyword>
<name>A0A8S0X5Z8_CYCAE</name>
<accession>A0A8S0X5Z8</accession>
<feature type="region of interest" description="Disordered" evidence="1">
    <location>
        <begin position="123"/>
        <end position="154"/>
    </location>
</feature>
<comment type="caution">
    <text evidence="3">The sequence shown here is derived from an EMBL/GenBank/DDBJ whole genome shotgun (WGS) entry which is preliminary data.</text>
</comment>
<evidence type="ECO:0000313" key="3">
    <source>
        <dbReference type="EMBL" id="CAA7268272.1"/>
    </source>
</evidence>
<feature type="compositionally biased region" description="Low complexity" evidence="1">
    <location>
        <begin position="124"/>
        <end position="140"/>
    </location>
</feature>
<evidence type="ECO:0000313" key="4">
    <source>
        <dbReference type="Proteomes" id="UP000467700"/>
    </source>
</evidence>
<evidence type="ECO:0000256" key="2">
    <source>
        <dbReference type="SAM" id="SignalP"/>
    </source>
</evidence>
<proteinExistence type="predicted"/>
<evidence type="ECO:0000256" key="1">
    <source>
        <dbReference type="SAM" id="MobiDB-lite"/>
    </source>
</evidence>
<keyword evidence="4" id="KW-1185">Reference proteome</keyword>
<feature type="chain" id="PRO_5035831281" evidence="2">
    <location>
        <begin position="21"/>
        <end position="174"/>
    </location>
</feature>
<gene>
    <name evidence="3" type="ORF">AAE3_LOCUS10469</name>
</gene>
<protein>
    <submittedName>
        <fullName evidence="3">Uncharacterized protein</fullName>
    </submittedName>
</protein>
<reference evidence="3 4" key="1">
    <citation type="submission" date="2020-01" db="EMBL/GenBank/DDBJ databases">
        <authorList>
            <person name="Gupta K D."/>
        </authorList>
    </citation>
    <scope>NUCLEOTIDE SEQUENCE [LARGE SCALE GENOMIC DNA]</scope>
</reference>